<protein>
    <submittedName>
        <fullName evidence="2">Uncharacterized protein</fullName>
    </submittedName>
</protein>
<sequence>MSSGQIFVTFVLPAMVFGLCYGAVVLNERAVKRATEREHRMPGG</sequence>
<dbReference type="EMBL" id="FOSV01000011">
    <property type="protein sequence ID" value="SFL23156.1"/>
    <property type="molecule type" value="Genomic_DNA"/>
</dbReference>
<evidence type="ECO:0000256" key="1">
    <source>
        <dbReference type="SAM" id="Phobius"/>
    </source>
</evidence>
<accession>A0A1I4G254</accession>
<dbReference type="AlphaFoldDB" id="A0A1I4G254"/>
<keyword evidence="3" id="KW-1185">Reference proteome</keyword>
<dbReference type="Proteomes" id="UP000198804">
    <property type="component" value="Unassembled WGS sequence"/>
</dbReference>
<keyword evidence="1" id="KW-0812">Transmembrane</keyword>
<evidence type="ECO:0000313" key="3">
    <source>
        <dbReference type="Proteomes" id="UP000198804"/>
    </source>
</evidence>
<reference evidence="3" key="1">
    <citation type="submission" date="2016-10" db="EMBL/GenBank/DDBJ databases">
        <authorList>
            <person name="Varghese N."/>
            <person name="Submissions S."/>
        </authorList>
    </citation>
    <scope>NUCLEOTIDE SEQUENCE [LARGE SCALE GENOMIC DNA]</scope>
    <source>
        <strain evidence="3">CGMCC 1.6474</strain>
    </source>
</reference>
<keyword evidence="1" id="KW-1133">Transmembrane helix</keyword>
<feature type="transmembrane region" description="Helical" evidence="1">
    <location>
        <begin position="6"/>
        <end position="27"/>
    </location>
</feature>
<evidence type="ECO:0000313" key="2">
    <source>
        <dbReference type="EMBL" id="SFL23156.1"/>
    </source>
</evidence>
<dbReference type="RefSeq" id="WP_280142594.1">
    <property type="nucleotide sequence ID" value="NZ_FOSV01000011.1"/>
</dbReference>
<organism evidence="2 3">
    <name type="scientific">Methylorubrum salsuginis</name>
    <dbReference type="NCBI Taxonomy" id="414703"/>
    <lineage>
        <taxon>Bacteria</taxon>
        <taxon>Pseudomonadati</taxon>
        <taxon>Pseudomonadota</taxon>
        <taxon>Alphaproteobacteria</taxon>
        <taxon>Hyphomicrobiales</taxon>
        <taxon>Methylobacteriaceae</taxon>
        <taxon>Methylorubrum</taxon>
    </lineage>
</organism>
<keyword evidence="1" id="KW-0472">Membrane</keyword>
<proteinExistence type="predicted"/>
<name>A0A1I4G254_9HYPH</name>
<gene>
    <name evidence="2" type="ORF">SAMN04488125_11119</name>
</gene>
<dbReference type="STRING" id="414703.SAMN04488125_11119"/>